<dbReference type="HAMAP" id="MF_00298">
    <property type="entry name" value="Nudix_RppH"/>
    <property type="match status" value="1"/>
</dbReference>
<dbReference type="CDD" id="cd03671">
    <property type="entry name" value="NUDIX_Ap4A_hydrolase_plant_like"/>
    <property type="match status" value="1"/>
</dbReference>
<comment type="cofactor">
    <cofactor evidence="4">
        <name>a divalent metal cation</name>
        <dbReference type="ChEBI" id="CHEBI:60240"/>
    </cofactor>
</comment>
<dbReference type="EC" id="3.6.1.-" evidence="4"/>
<dbReference type="InterPro" id="IPR020476">
    <property type="entry name" value="Nudix_hydrolase"/>
</dbReference>
<evidence type="ECO:0000313" key="6">
    <source>
        <dbReference type="EMBL" id="RZO29177.1"/>
    </source>
</evidence>
<evidence type="ECO:0000259" key="5">
    <source>
        <dbReference type="PROSITE" id="PS51462"/>
    </source>
</evidence>
<organism evidence="6 7">
    <name type="scientific">SAR86 cluster bacterium</name>
    <dbReference type="NCBI Taxonomy" id="2030880"/>
    <lineage>
        <taxon>Bacteria</taxon>
        <taxon>Pseudomonadati</taxon>
        <taxon>Pseudomonadota</taxon>
        <taxon>Gammaproteobacteria</taxon>
        <taxon>SAR86 cluster</taxon>
    </lineage>
</organism>
<comment type="similarity">
    <text evidence="4">Belongs to the Nudix hydrolase family. RppH subfamily.</text>
</comment>
<comment type="function">
    <text evidence="4">Accelerates the degradation of transcripts by removing pyrophosphate from the 5'-end of triphosphorylated RNA, leading to a more labile monophosphorylated state that can stimulate subsequent ribonuclease cleavage.</text>
</comment>
<evidence type="ECO:0000256" key="1">
    <source>
        <dbReference type="ARBA" id="ARBA00001936"/>
    </source>
</evidence>
<dbReference type="Proteomes" id="UP000315283">
    <property type="component" value="Unassembled WGS sequence"/>
</dbReference>
<dbReference type="Gene3D" id="3.90.79.10">
    <property type="entry name" value="Nucleoside Triphosphate Pyrophosphohydrolase"/>
    <property type="match status" value="1"/>
</dbReference>
<dbReference type="PRINTS" id="PR00502">
    <property type="entry name" value="NUDIXFAMILY"/>
</dbReference>
<comment type="caution">
    <text evidence="6">The sequence shown here is derived from an EMBL/GenBank/DDBJ whole genome shotgun (WGS) entry which is preliminary data.</text>
</comment>
<sequence>MMKEDGYRLNVGLIISNNAGKLLLCKRKGMNSWQFPQGGIDSGESPLKTAQRELFEEVGIQSKSTKLISSIDGWLKYDVPKKSRRRRFLNKKFKGQKQKWFLFRLNEDVKISFENDPDNEFEDYKWVSYWYPLSVIISFKEKVYRKALNELKHSFCNEFNNV</sequence>
<dbReference type="InterPro" id="IPR015797">
    <property type="entry name" value="NUDIX_hydrolase-like_dom_sf"/>
</dbReference>
<reference evidence="6 7" key="1">
    <citation type="submission" date="2019-02" db="EMBL/GenBank/DDBJ databases">
        <title>Prokaryotic population dynamics and viral predation in marine succession experiment using metagenomics: the confinement effect.</title>
        <authorList>
            <person name="Haro-Moreno J.M."/>
            <person name="Rodriguez-Valera F."/>
            <person name="Lopez-Perez M."/>
        </authorList>
    </citation>
    <scope>NUCLEOTIDE SEQUENCE [LARGE SCALE GENOMIC DNA]</scope>
    <source>
        <strain evidence="6">MED-G164</strain>
    </source>
</reference>
<dbReference type="NCBIfam" id="NF001938">
    <property type="entry name" value="PRK00714.1-5"/>
    <property type="match status" value="1"/>
</dbReference>
<dbReference type="InterPro" id="IPR000086">
    <property type="entry name" value="NUDIX_hydrolase_dom"/>
</dbReference>
<dbReference type="EMBL" id="SHBJ01000002">
    <property type="protein sequence ID" value="RZO29177.1"/>
    <property type="molecule type" value="Genomic_DNA"/>
</dbReference>
<dbReference type="InterPro" id="IPR051325">
    <property type="entry name" value="Nudix_hydrolase_domain"/>
</dbReference>
<dbReference type="GO" id="GO:0004081">
    <property type="term" value="F:bis(5'-nucleosyl)-tetraphosphatase (asymmetrical) activity"/>
    <property type="evidence" value="ECO:0007669"/>
    <property type="project" value="TreeGrafter"/>
</dbReference>
<dbReference type="GO" id="GO:0006167">
    <property type="term" value="P:AMP biosynthetic process"/>
    <property type="evidence" value="ECO:0007669"/>
    <property type="project" value="TreeGrafter"/>
</dbReference>
<comment type="cofactor">
    <cofactor evidence="2">
        <name>Mg(2+)</name>
        <dbReference type="ChEBI" id="CHEBI:18420"/>
    </cofactor>
</comment>
<dbReference type="NCBIfam" id="NF001937">
    <property type="entry name" value="PRK00714.1-4"/>
    <property type="match status" value="1"/>
</dbReference>
<dbReference type="PANTHER" id="PTHR21340:SF0">
    <property type="entry name" value="BIS(5'-NUCLEOSYL)-TETRAPHOSPHATASE [ASYMMETRICAL]"/>
    <property type="match status" value="1"/>
</dbReference>
<feature type="domain" description="Nudix hydrolase" evidence="5">
    <location>
        <begin position="6"/>
        <end position="149"/>
    </location>
</feature>
<dbReference type="InterPro" id="IPR022927">
    <property type="entry name" value="RppH"/>
</dbReference>
<evidence type="ECO:0000256" key="2">
    <source>
        <dbReference type="ARBA" id="ARBA00001946"/>
    </source>
</evidence>
<accession>A0A520N6U1</accession>
<comment type="cofactor">
    <cofactor evidence="1">
        <name>Mn(2+)</name>
        <dbReference type="ChEBI" id="CHEBI:29035"/>
    </cofactor>
</comment>
<name>A0A520N6U1_9GAMM</name>
<dbReference type="InterPro" id="IPR020084">
    <property type="entry name" value="NUDIX_hydrolase_CS"/>
</dbReference>
<keyword evidence="3 4" id="KW-0378">Hydrolase</keyword>
<gene>
    <name evidence="4" type="primary">rppH</name>
    <name evidence="4" type="synonym">nudH</name>
    <name evidence="6" type="ORF">EVA97_00410</name>
</gene>
<dbReference type="Pfam" id="PF00293">
    <property type="entry name" value="NUDIX"/>
    <property type="match status" value="1"/>
</dbReference>
<dbReference type="PANTHER" id="PTHR21340">
    <property type="entry name" value="DIADENOSINE 5,5-P1,P4-TETRAPHOSPHATE PYROPHOSPHOHYDROLASE MUTT"/>
    <property type="match status" value="1"/>
</dbReference>
<evidence type="ECO:0000313" key="7">
    <source>
        <dbReference type="Proteomes" id="UP000315283"/>
    </source>
</evidence>
<protein>
    <recommendedName>
        <fullName evidence="4">RNA pyrophosphohydrolase</fullName>
        <ecNumber evidence="4">3.6.1.-</ecNumber>
    </recommendedName>
    <alternativeName>
        <fullName evidence="4">(Di)nucleoside polyphosphate hydrolase</fullName>
    </alternativeName>
</protein>
<dbReference type="SUPFAM" id="SSF55811">
    <property type="entry name" value="Nudix"/>
    <property type="match status" value="1"/>
</dbReference>
<evidence type="ECO:0000256" key="4">
    <source>
        <dbReference type="HAMAP-Rule" id="MF_00298"/>
    </source>
</evidence>
<dbReference type="PROSITE" id="PS00893">
    <property type="entry name" value="NUDIX_BOX"/>
    <property type="match status" value="1"/>
</dbReference>
<dbReference type="AlphaFoldDB" id="A0A520N6U1"/>
<evidence type="ECO:0000256" key="3">
    <source>
        <dbReference type="ARBA" id="ARBA00022801"/>
    </source>
</evidence>
<dbReference type="GO" id="GO:0006754">
    <property type="term" value="P:ATP biosynthetic process"/>
    <property type="evidence" value="ECO:0007669"/>
    <property type="project" value="TreeGrafter"/>
</dbReference>
<feature type="short sequence motif" description="Nudix box" evidence="4">
    <location>
        <begin position="38"/>
        <end position="59"/>
    </location>
</feature>
<proteinExistence type="inferred from homology"/>
<dbReference type="PROSITE" id="PS51462">
    <property type="entry name" value="NUDIX"/>
    <property type="match status" value="1"/>
</dbReference>